<keyword evidence="3" id="KW-1185">Reference proteome</keyword>
<name>A0ABQ1VM18_9RHOB</name>
<dbReference type="SUPFAM" id="SSF57938">
    <property type="entry name" value="DnaJ/Hsp40 cysteine-rich domain"/>
    <property type="match status" value="1"/>
</dbReference>
<gene>
    <name evidence="2" type="ORF">GCM10011402_34570</name>
</gene>
<dbReference type="Gene3D" id="6.20.20.10">
    <property type="match status" value="1"/>
</dbReference>
<proteinExistence type="predicted"/>
<accession>A0ABQ1VM18</accession>
<protein>
    <recommendedName>
        <fullName evidence="4">Molecular chaperone DnaJ</fullName>
    </recommendedName>
</protein>
<dbReference type="EMBL" id="BMIV01000022">
    <property type="protein sequence ID" value="GGF79010.1"/>
    <property type="molecule type" value="Genomic_DNA"/>
</dbReference>
<organism evidence="2 3">
    <name type="scientific">Paracoccus acridae</name>
    <dbReference type="NCBI Taxonomy" id="1795310"/>
    <lineage>
        <taxon>Bacteria</taxon>
        <taxon>Pseudomonadati</taxon>
        <taxon>Pseudomonadota</taxon>
        <taxon>Alphaproteobacteria</taxon>
        <taxon>Rhodobacterales</taxon>
        <taxon>Paracoccaceae</taxon>
        <taxon>Paracoccus</taxon>
    </lineage>
</organism>
<evidence type="ECO:0000256" key="1">
    <source>
        <dbReference type="SAM" id="MobiDB-lite"/>
    </source>
</evidence>
<dbReference type="Proteomes" id="UP000640509">
    <property type="component" value="Unassembled WGS sequence"/>
</dbReference>
<evidence type="ECO:0000313" key="3">
    <source>
        <dbReference type="Proteomes" id="UP000640509"/>
    </source>
</evidence>
<dbReference type="InterPro" id="IPR036410">
    <property type="entry name" value="HSP_DnaJ_Cys-rich_dom_sf"/>
</dbReference>
<evidence type="ECO:0008006" key="4">
    <source>
        <dbReference type="Google" id="ProtNLM"/>
    </source>
</evidence>
<evidence type="ECO:0000313" key="2">
    <source>
        <dbReference type="EMBL" id="GGF79010.1"/>
    </source>
</evidence>
<feature type="region of interest" description="Disordered" evidence="1">
    <location>
        <begin position="1"/>
        <end position="24"/>
    </location>
</feature>
<reference evidence="3" key="1">
    <citation type="journal article" date="2019" name="Int. J. Syst. Evol. Microbiol.">
        <title>The Global Catalogue of Microorganisms (GCM) 10K type strain sequencing project: providing services to taxonomists for standard genome sequencing and annotation.</title>
        <authorList>
            <consortium name="The Broad Institute Genomics Platform"/>
            <consortium name="The Broad Institute Genome Sequencing Center for Infectious Disease"/>
            <person name="Wu L."/>
            <person name="Ma J."/>
        </authorList>
    </citation>
    <scope>NUCLEOTIDE SEQUENCE [LARGE SCALE GENOMIC DNA]</scope>
    <source>
        <strain evidence="3">CGMCC 1.15419</strain>
    </source>
</reference>
<comment type="caution">
    <text evidence="2">The sequence shown here is derived from an EMBL/GenBank/DDBJ whole genome shotgun (WGS) entry which is preliminary data.</text>
</comment>
<sequence>MPQDRNTDEVPPETSQSGENTCRRCSGTGVVEDKPCPDCKGTGIVTVLVGDA</sequence>